<evidence type="ECO:0000313" key="3">
    <source>
        <dbReference type="Proteomes" id="UP001209878"/>
    </source>
</evidence>
<dbReference type="CDD" id="cd00037">
    <property type="entry name" value="CLECT"/>
    <property type="match status" value="1"/>
</dbReference>
<gene>
    <name evidence="2" type="ORF">NP493_705g02025</name>
</gene>
<keyword evidence="3" id="KW-1185">Reference proteome</keyword>
<dbReference type="InterPro" id="IPR016187">
    <property type="entry name" value="CTDL_fold"/>
</dbReference>
<evidence type="ECO:0000313" key="2">
    <source>
        <dbReference type="EMBL" id="KAK2175813.1"/>
    </source>
</evidence>
<name>A0AAD9KSB1_RIDPI</name>
<dbReference type="Pfam" id="PF00059">
    <property type="entry name" value="Lectin_C"/>
    <property type="match status" value="1"/>
</dbReference>
<dbReference type="PROSITE" id="PS50041">
    <property type="entry name" value="C_TYPE_LECTIN_2"/>
    <property type="match status" value="1"/>
</dbReference>
<proteinExistence type="predicted"/>
<feature type="domain" description="C-type lectin" evidence="1">
    <location>
        <begin position="1"/>
        <end position="88"/>
    </location>
</feature>
<dbReference type="AlphaFoldDB" id="A0AAD9KSB1"/>
<dbReference type="SUPFAM" id="SSF56436">
    <property type="entry name" value="C-type lectin-like"/>
    <property type="match status" value="1"/>
</dbReference>
<dbReference type="InterPro" id="IPR016186">
    <property type="entry name" value="C-type_lectin-like/link_sf"/>
</dbReference>
<evidence type="ECO:0000259" key="1">
    <source>
        <dbReference type="PROSITE" id="PS50041"/>
    </source>
</evidence>
<dbReference type="InterPro" id="IPR001304">
    <property type="entry name" value="C-type_lectin-like"/>
</dbReference>
<dbReference type="Gene3D" id="3.10.100.10">
    <property type="entry name" value="Mannose-Binding Protein A, subunit A"/>
    <property type="match status" value="1"/>
</dbReference>
<comment type="caution">
    <text evidence="2">The sequence shown here is derived from an EMBL/GenBank/DDBJ whole genome shotgun (WGS) entry which is preliminary data.</text>
</comment>
<dbReference type="Proteomes" id="UP001209878">
    <property type="component" value="Unassembled WGS sequence"/>
</dbReference>
<sequence>MDHSQSEFFKSLLQESFRLTQATNWLLGLKSSNGVFTSWVDGSPLSHTDWAKDEPETHAKERCVTISRKDDFKWVTGLCNFAQPFVCREPASCPNSVGNADPAGNAKKQETEAKTLTVAMGDSLPSDAVVHTIKANILRKSGHVTFQLLRPAGFPSMCSFMVVAEWQTPELTETGWQSFNISENQFVAKAGDYIGWYDEVTGGHGAIGYEDSPSEQACVLNGLAGKIDVGTEIAKVVERGKRTKVMKNRQYSVEICYGGL</sequence>
<protein>
    <recommendedName>
        <fullName evidence="1">C-type lectin domain-containing protein</fullName>
    </recommendedName>
</protein>
<accession>A0AAD9KSB1</accession>
<dbReference type="EMBL" id="JAODUO010000705">
    <property type="protein sequence ID" value="KAK2175813.1"/>
    <property type="molecule type" value="Genomic_DNA"/>
</dbReference>
<reference evidence="2" key="1">
    <citation type="journal article" date="2023" name="Mol. Biol. Evol.">
        <title>Third-Generation Sequencing Reveals the Adaptive Role of the Epigenome in Three Deep-Sea Polychaetes.</title>
        <authorList>
            <person name="Perez M."/>
            <person name="Aroh O."/>
            <person name="Sun Y."/>
            <person name="Lan Y."/>
            <person name="Juniper S.K."/>
            <person name="Young C.R."/>
            <person name="Angers B."/>
            <person name="Qian P.Y."/>
        </authorList>
    </citation>
    <scope>NUCLEOTIDE SEQUENCE</scope>
    <source>
        <strain evidence="2">R07B-5</strain>
    </source>
</reference>
<organism evidence="2 3">
    <name type="scientific">Ridgeia piscesae</name>
    <name type="common">Tubeworm</name>
    <dbReference type="NCBI Taxonomy" id="27915"/>
    <lineage>
        <taxon>Eukaryota</taxon>
        <taxon>Metazoa</taxon>
        <taxon>Spiralia</taxon>
        <taxon>Lophotrochozoa</taxon>
        <taxon>Annelida</taxon>
        <taxon>Polychaeta</taxon>
        <taxon>Sedentaria</taxon>
        <taxon>Canalipalpata</taxon>
        <taxon>Sabellida</taxon>
        <taxon>Siboglinidae</taxon>
        <taxon>Ridgeia</taxon>
    </lineage>
</organism>